<dbReference type="Proteomes" id="UP001241472">
    <property type="component" value="Unassembled WGS sequence"/>
</dbReference>
<sequence>MAQDIEKSPLIVDFVGGSVGHRFRSGEGRGQPLAKAAGLASGITPDVVDATAGLGRDAFFLASLGARVTLIERSPDMHARLAEGLERARLEGGRYAETVSRMTLIKGDSCDLLPQLAPQVVLIDPMHPPRDKTALVKKEMRLIRDIVGTDPDSARLMQIALESAQYRVVLKWPLRGEPMTGIRKPSHQIVGKSTRYDVFVNAKIPTPAS</sequence>
<feature type="binding site" evidence="1">
    <location>
        <begin position="56"/>
        <end position="57"/>
    </location>
    <ligand>
        <name>S-adenosyl-L-methionine</name>
        <dbReference type="ChEBI" id="CHEBI:59789"/>
    </ligand>
</feature>
<comment type="caution">
    <text evidence="2">The sequence shown here is derived from an EMBL/GenBank/DDBJ whole genome shotgun (WGS) entry which is preliminary data.</text>
</comment>
<evidence type="ECO:0000313" key="2">
    <source>
        <dbReference type="EMBL" id="MDP9840333.1"/>
    </source>
</evidence>
<proteinExistence type="inferred from homology"/>
<comment type="subcellular location">
    <subcellularLocation>
        <location evidence="1">Cytoplasm</location>
    </subcellularLocation>
</comment>
<comment type="caution">
    <text evidence="1">Lacks conserved residue(s) required for the propagation of feature annotation.</text>
</comment>
<dbReference type="RefSeq" id="WP_306839841.1">
    <property type="nucleotide sequence ID" value="NZ_JAUSRF010000025.1"/>
</dbReference>
<comment type="catalytic activity">
    <reaction evidence="1">
        <text>guanosine(1516) in 16S rRNA + S-adenosyl-L-methionine = N(2)-methylguanosine(1516) in 16S rRNA + S-adenosyl-L-homocysteine + H(+)</text>
        <dbReference type="Rhea" id="RHEA:43220"/>
        <dbReference type="Rhea" id="RHEA-COMP:10412"/>
        <dbReference type="Rhea" id="RHEA-COMP:10413"/>
        <dbReference type="ChEBI" id="CHEBI:15378"/>
        <dbReference type="ChEBI" id="CHEBI:57856"/>
        <dbReference type="ChEBI" id="CHEBI:59789"/>
        <dbReference type="ChEBI" id="CHEBI:74269"/>
        <dbReference type="ChEBI" id="CHEBI:74481"/>
        <dbReference type="EC" id="2.1.1.242"/>
    </reaction>
</comment>
<reference evidence="2 3" key="1">
    <citation type="submission" date="2023-07" db="EMBL/GenBank/DDBJ databases">
        <title>Sorghum-associated microbial communities from plants grown in Nebraska, USA.</title>
        <authorList>
            <person name="Schachtman D."/>
        </authorList>
    </citation>
    <scope>NUCLEOTIDE SEQUENCE [LARGE SCALE GENOMIC DNA]</scope>
    <source>
        <strain evidence="2 3">DS1307</strain>
    </source>
</reference>
<dbReference type="SUPFAM" id="SSF53335">
    <property type="entry name" value="S-adenosyl-L-methionine-dependent methyltransferases"/>
    <property type="match status" value="1"/>
</dbReference>
<protein>
    <recommendedName>
        <fullName evidence="1">Ribosomal RNA small subunit methyltransferase J</fullName>
        <ecNumber evidence="1">2.1.1.242</ecNumber>
    </recommendedName>
    <alternativeName>
        <fullName evidence="1">16S rRNA m2G1516 methyltransferase</fullName>
    </alternativeName>
    <alternativeName>
        <fullName evidence="1">rRNA (guanine-N(2)-)-methyltransferase</fullName>
    </alternativeName>
</protein>
<dbReference type="InterPro" id="IPR029063">
    <property type="entry name" value="SAM-dependent_MTases_sf"/>
</dbReference>
<gene>
    <name evidence="1" type="primary">rsmJ</name>
    <name evidence="2" type="ORF">J2T09_005120</name>
</gene>
<comment type="similarity">
    <text evidence="1">Belongs to the methyltransferase superfamily. RsmJ family.</text>
</comment>
<evidence type="ECO:0000256" key="1">
    <source>
        <dbReference type="HAMAP-Rule" id="MF_01523"/>
    </source>
</evidence>
<dbReference type="PANTHER" id="PTHR36112:SF1">
    <property type="entry name" value="RIBOSOMAL RNA SMALL SUBUNIT METHYLTRANSFERASE J"/>
    <property type="match status" value="1"/>
</dbReference>
<dbReference type="Gene3D" id="3.40.50.150">
    <property type="entry name" value="Vaccinia Virus protein VP39"/>
    <property type="match status" value="1"/>
</dbReference>
<evidence type="ECO:0000313" key="3">
    <source>
        <dbReference type="Proteomes" id="UP001241472"/>
    </source>
</evidence>
<dbReference type="CDD" id="cd02440">
    <property type="entry name" value="AdoMet_MTases"/>
    <property type="match status" value="1"/>
</dbReference>
<organism evidence="2 3">
    <name type="scientific">Neorhizobium huautlense</name>
    <dbReference type="NCBI Taxonomy" id="67774"/>
    <lineage>
        <taxon>Bacteria</taxon>
        <taxon>Pseudomonadati</taxon>
        <taxon>Pseudomonadota</taxon>
        <taxon>Alphaproteobacteria</taxon>
        <taxon>Hyphomicrobiales</taxon>
        <taxon>Rhizobiaceae</taxon>
        <taxon>Rhizobium/Agrobacterium group</taxon>
        <taxon>Neorhizobium</taxon>
    </lineage>
</organism>
<keyword evidence="1" id="KW-0949">S-adenosyl-L-methionine</keyword>
<keyword evidence="3" id="KW-1185">Reference proteome</keyword>
<keyword evidence="1 2" id="KW-0808">Transferase</keyword>
<name>A0ABT9Q1X6_9HYPH</name>
<dbReference type="Pfam" id="PF04445">
    <property type="entry name" value="SAM_MT"/>
    <property type="match status" value="1"/>
</dbReference>
<dbReference type="EMBL" id="JAUSRF010000025">
    <property type="protein sequence ID" value="MDP9840333.1"/>
    <property type="molecule type" value="Genomic_DNA"/>
</dbReference>
<dbReference type="InterPro" id="IPR007536">
    <property type="entry name" value="16SrRNA_methylTrfase_J"/>
</dbReference>
<feature type="binding site" evidence="1">
    <location>
        <begin position="72"/>
        <end position="73"/>
    </location>
    <ligand>
        <name>S-adenosyl-L-methionine</name>
        <dbReference type="ChEBI" id="CHEBI:59789"/>
    </ligand>
</feature>
<dbReference type="PANTHER" id="PTHR36112">
    <property type="entry name" value="RIBOSOMAL RNA SMALL SUBUNIT METHYLTRANSFERASE J"/>
    <property type="match status" value="1"/>
</dbReference>
<accession>A0ABT9Q1X6</accession>
<dbReference type="EC" id="2.1.1.242" evidence="1"/>
<dbReference type="GO" id="GO:0008168">
    <property type="term" value="F:methyltransferase activity"/>
    <property type="evidence" value="ECO:0007669"/>
    <property type="project" value="UniProtKB-KW"/>
</dbReference>
<keyword evidence="1" id="KW-0963">Cytoplasm</keyword>
<dbReference type="HAMAP" id="MF_01523">
    <property type="entry name" value="16SrRNA_methyltr_J"/>
    <property type="match status" value="1"/>
</dbReference>
<keyword evidence="1" id="KW-0698">rRNA processing</keyword>
<comment type="function">
    <text evidence="1">Specifically methylates the guanosine in position 1516 of 16S rRNA.</text>
</comment>
<feature type="binding site" evidence="1">
    <location>
        <position position="124"/>
    </location>
    <ligand>
        <name>S-adenosyl-L-methionine</name>
        <dbReference type="ChEBI" id="CHEBI:59789"/>
    </ligand>
</feature>
<dbReference type="GO" id="GO:0032259">
    <property type="term" value="P:methylation"/>
    <property type="evidence" value="ECO:0007669"/>
    <property type="project" value="UniProtKB-KW"/>
</dbReference>
<keyword evidence="1 2" id="KW-0489">Methyltransferase</keyword>